<keyword evidence="5" id="KW-0158">Chromosome</keyword>
<keyword evidence="7 17" id="KW-0812">Transmembrane</keyword>
<feature type="compositionally biased region" description="Pro residues" evidence="16">
    <location>
        <begin position="374"/>
        <end position="390"/>
    </location>
</feature>
<dbReference type="InterPro" id="IPR006593">
    <property type="entry name" value="Cyt_b561/ferric_Rdtase_TM"/>
</dbReference>
<dbReference type="PROSITE" id="PS50939">
    <property type="entry name" value="CYTOCHROME_B561"/>
    <property type="match status" value="1"/>
</dbReference>
<evidence type="ECO:0000256" key="11">
    <source>
        <dbReference type="ARBA" id="ARBA00022989"/>
    </source>
</evidence>
<evidence type="ECO:0000256" key="5">
    <source>
        <dbReference type="ARBA" id="ARBA00022454"/>
    </source>
</evidence>
<evidence type="ECO:0000256" key="16">
    <source>
        <dbReference type="SAM" id="MobiDB-lite"/>
    </source>
</evidence>
<evidence type="ECO:0000256" key="2">
    <source>
        <dbReference type="ARBA" id="ARBA00004370"/>
    </source>
</evidence>
<dbReference type="CDD" id="cd08760">
    <property type="entry name" value="Cyt_b561_FRRS1_like"/>
    <property type="match status" value="1"/>
</dbReference>
<evidence type="ECO:0000256" key="9">
    <source>
        <dbReference type="ARBA" id="ARBA00022838"/>
    </source>
</evidence>
<reference evidence="19 20" key="1">
    <citation type="submission" date="2016-10" db="EMBL/GenBank/DDBJ databases">
        <title>Genome sequence of the ascomycete fungus Penicillium subrubescens.</title>
        <authorList>
            <person name="De Vries R.P."/>
            <person name="Peng M."/>
            <person name="Dilokpimol A."/>
            <person name="Hilden K."/>
            <person name="Makela M.R."/>
            <person name="Grigoriev I."/>
            <person name="Riley R."/>
            <person name="Granchi Z."/>
        </authorList>
    </citation>
    <scope>NUCLEOTIDE SEQUENCE [LARGE SCALE GENOMIC DNA]</scope>
    <source>
        <strain evidence="19 20">CBS 132785</strain>
    </source>
</reference>
<keyword evidence="8" id="KW-0498">Mitosis</keyword>
<dbReference type="GO" id="GO:0051301">
    <property type="term" value="P:cell division"/>
    <property type="evidence" value="ECO:0007669"/>
    <property type="project" value="UniProtKB-KW"/>
</dbReference>
<dbReference type="EMBL" id="MNBE01000043">
    <property type="protein sequence ID" value="OKP14945.1"/>
    <property type="molecule type" value="Genomic_DNA"/>
</dbReference>
<evidence type="ECO:0000256" key="14">
    <source>
        <dbReference type="ARBA" id="ARBA00023306"/>
    </source>
</evidence>
<feature type="compositionally biased region" description="Basic and acidic residues" evidence="16">
    <location>
        <begin position="333"/>
        <end position="373"/>
    </location>
</feature>
<proteinExistence type="predicted"/>
<evidence type="ECO:0000256" key="12">
    <source>
        <dbReference type="ARBA" id="ARBA00023136"/>
    </source>
</evidence>
<feature type="compositionally biased region" description="Basic and acidic residues" evidence="16">
    <location>
        <begin position="555"/>
        <end position="569"/>
    </location>
</feature>
<protein>
    <recommendedName>
        <fullName evidence="18">Cytochrome b561 domain-containing protein</fullName>
    </recommendedName>
</protein>
<feature type="transmembrane region" description="Helical" evidence="17">
    <location>
        <begin position="136"/>
        <end position="155"/>
    </location>
</feature>
<evidence type="ECO:0000259" key="18">
    <source>
        <dbReference type="PROSITE" id="PS50939"/>
    </source>
</evidence>
<feature type="compositionally biased region" description="Low complexity" evidence="16">
    <location>
        <begin position="571"/>
        <end position="584"/>
    </location>
</feature>
<feature type="region of interest" description="Disordered" evidence="16">
    <location>
        <begin position="284"/>
        <end position="310"/>
    </location>
</feature>
<feature type="transmembrane region" description="Helical" evidence="17">
    <location>
        <begin position="103"/>
        <end position="124"/>
    </location>
</feature>
<dbReference type="AlphaFoldDB" id="A0A1Q5UR34"/>
<evidence type="ECO:0000313" key="19">
    <source>
        <dbReference type="EMBL" id="OKP14945.1"/>
    </source>
</evidence>
<evidence type="ECO:0000256" key="3">
    <source>
        <dbReference type="ARBA" id="ARBA00004629"/>
    </source>
</evidence>
<sequence length="786" mass="86681">MSDSGLTAAGSSTYSSNTLHVGDGTWDTQRDTFLLPNLMGLNFETMRYNGMGNRFKDMAGYHSIIIAHGVIATIVFLGLVPISTLIIRYYGRWNPYWAFKLHAWCQVLTLLLSTVVFVLGWFAVGPKRSLTNPHHGIGLAIYVMVIFQVLWGWFMHRKESKRVRHHVPLKLVIHRWIGRGLALLGLAQIPLGLTLYGSPKVLFILYAVAVFALLMVYFILSYLYDDEGFHMASEHGSRYTGPSVVEEHHGGGGGGLGPALAGGALGAGLASLFKKRARGRTTSVAYEDSRTSYSDEKYSDESSRHNGGSGGWAKKILGIGALAGAGMLAKSWWDRRRQREDDSEVGRYRPAHSRTDSYTEDSLSRLEDGRPEPAHPPVSGRPPSRPPSRPQSPGSSYYYNSTYLSEQPERRPSHGVRDALLGAGAFAAVKRLFSRNKDKDDEEKRRLEDIRRRDEEDEALQRANSKRRRNEAGAGAGTGAGVGPYPQRRRPSPYTESDLTPTDLTPRPRPPPQRITSGSSLLTPEPMATGAAHGAPSDIPPLPPIHQELSGDFPSAERPHSHHSYHAEEIAAGAAAGAALGAASSRRRNSSSRRRDESRRRDDSRHRSDHVESPPVSVKVKMHNDGRHVTLRRLTEEEAAAQREARRRERRNSRRRGSSAGSLSGDEGRDYDRWRRVEELERQQAEQIRREQQTAAAAAAASAAPSASVPPSSFHPSQSQISHVPPPPPPVPPPAPSSMPYGPGSVTSPGTWTGTEASGSYANNRRRRRAERARAKERQQHGVEFE</sequence>
<dbReference type="STRING" id="1316194.A0A1Q5UR34"/>
<feature type="compositionally biased region" description="Basic and acidic residues" evidence="16">
    <location>
        <begin position="622"/>
        <end position="647"/>
    </location>
</feature>
<evidence type="ECO:0000256" key="10">
    <source>
        <dbReference type="ARBA" id="ARBA00022982"/>
    </source>
</evidence>
<dbReference type="GO" id="GO:0016020">
    <property type="term" value="C:membrane"/>
    <property type="evidence" value="ECO:0007669"/>
    <property type="project" value="UniProtKB-SubCell"/>
</dbReference>
<keyword evidence="14" id="KW-0131">Cell cycle</keyword>
<feature type="region of interest" description="Disordered" evidence="16">
    <location>
        <begin position="333"/>
        <end position="400"/>
    </location>
</feature>
<keyword evidence="11 17" id="KW-1133">Transmembrane helix</keyword>
<dbReference type="GO" id="GO:0000444">
    <property type="term" value="C:MIS12/MIND type complex"/>
    <property type="evidence" value="ECO:0007669"/>
    <property type="project" value="InterPro"/>
</dbReference>
<feature type="transmembrane region" description="Helical" evidence="17">
    <location>
        <begin position="176"/>
        <end position="197"/>
    </location>
</feature>
<dbReference type="InterPro" id="IPR007128">
    <property type="entry name" value="PMF1/Nnf1"/>
</dbReference>
<accession>A0A1Q5UR34</accession>
<dbReference type="SMART" id="SM00665">
    <property type="entry name" value="B561"/>
    <property type="match status" value="1"/>
</dbReference>
<evidence type="ECO:0000256" key="13">
    <source>
        <dbReference type="ARBA" id="ARBA00023242"/>
    </source>
</evidence>
<feature type="transmembrane region" description="Helical" evidence="17">
    <location>
        <begin position="203"/>
        <end position="224"/>
    </location>
</feature>
<keyword evidence="4" id="KW-0813">Transport</keyword>
<evidence type="ECO:0000256" key="15">
    <source>
        <dbReference type="ARBA" id="ARBA00023328"/>
    </source>
</evidence>
<comment type="subcellular location">
    <subcellularLocation>
        <location evidence="3">Chromosome</location>
        <location evidence="3">Centromere</location>
        <location evidence="3">Kinetochore</location>
    </subcellularLocation>
    <subcellularLocation>
        <location evidence="2">Membrane</location>
    </subcellularLocation>
    <subcellularLocation>
        <location evidence="1">Nucleus</location>
    </subcellularLocation>
</comment>
<feature type="transmembrane region" description="Helical" evidence="17">
    <location>
        <begin position="64"/>
        <end position="91"/>
    </location>
</feature>
<feature type="compositionally biased region" description="Basic and acidic residues" evidence="16">
    <location>
        <begin position="593"/>
        <end position="612"/>
    </location>
</feature>
<dbReference type="GO" id="GO:0007059">
    <property type="term" value="P:chromosome segregation"/>
    <property type="evidence" value="ECO:0007669"/>
    <property type="project" value="TreeGrafter"/>
</dbReference>
<keyword evidence="10" id="KW-0249">Electron transport</keyword>
<evidence type="ECO:0000256" key="1">
    <source>
        <dbReference type="ARBA" id="ARBA00004123"/>
    </source>
</evidence>
<gene>
    <name evidence="19" type="ORF">PENSUB_4695</name>
</gene>
<keyword evidence="20" id="KW-1185">Reference proteome</keyword>
<feature type="compositionally biased region" description="Basic and acidic residues" evidence="16">
    <location>
        <begin position="287"/>
        <end position="304"/>
    </location>
</feature>
<evidence type="ECO:0000256" key="8">
    <source>
        <dbReference type="ARBA" id="ARBA00022776"/>
    </source>
</evidence>
<keyword evidence="9" id="KW-0995">Kinetochore</keyword>
<organism evidence="19 20">
    <name type="scientific">Penicillium subrubescens</name>
    <dbReference type="NCBI Taxonomy" id="1316194"/>
    <lineage>
        <taxon>Eukaryota</taxon>
        <taxon>Fungi</taxon>
        <taxon>Dikarya</taxon>
        <taxon>Ascomycota</taxon>
        <taxon>Pezizomycotina</taxon>
        <taxon>Eurotiomycetes</taxon>
        <taxon>Eurotiomycetidae</taxon>
        <taxon>Eurotiales</taxon>
        <taxon>Aspergillaceae</taxon>
        <taxon>Penicillium</taxon>
    </lineage>
</organism>
<feature type="compositionally biased region" description="Polar residues" evidence="16">
    <location>
        <begin position="746"/>
        <end position="761"/>
    </location>
</feature>
<feature type="compositionally biased region" description="Basic and acidic residues" evidence="16">
    <location>
        <begin position="772"/>
        <end position="786"/>
    </location>
</feature>
<comment type="caution">
    <text evidence="19">The sequence shown here is derived from an EMBL/GenBank/DDBJ whole genome shotgun (WGS) entry which is preliminary data.</text>
</comment>
<evidence type="ECO:0000256" key="17">
    <source>
        <dbReference type="SAM" id="Phobius"/>
    </source>
</evidence>
<name>A0A1Q5UR34_9EURO</name>
<dbReference type="Gene3D" id="1.20.120.1770">
    <property type="match status" value="1"/>
</dbReference>
<evidence type="ECO:0000256" key="6">
    <source>
        <dbReference type="ARBA" id="ARBA00022618"/>
    </source>
</evidence>
<dbReference type="Proteomes" id="UP000186955">
    <property type="component" value="Unassembled WGS sequence"/>
</dbReference>
<feature type="compositionally biased region" description="Low complexity" evidence="16">
    <location>
        <begin position="693"/>
        <end position="723"/>
    </location>
</feature>
<feature type="domain" description="Cytochrome b561" evidence="18">
    <location>
        <begin position="35"/>
        <end position="227"/>
    </location>
</feature>
<feature type="region of interest" description="Disordered" evidence="16">
    <location>
        <begin position="456"/>
        <end position="786"/>
    </location>
</feature>
<evidence type="ECO:0000256" key="4">
    <source>
        <dbReference type="ARBA" id="ARBA00022448"/>
    </source>
</evidence>
<keyword evidence="15" id="KW-0137">Centromere</keyword>
<dbReference type="PANTHER" id="PTHR15459">
    <property type="entry name" value="POLYAMINE-MODULATED FACTOR 1"/>
    <property type="match status" value="1"/>
</dbReference>
<keyword evidence="13" id="KW-0539">Nucleus</keyword>
<feature type="compositionally biased region" description="Basic and acidic residues" evidence="16">
    <location>
        <begin position="666"/>
        <end position="692"/>
    </location>
</feature>
<dbReference type="PANTHER" id="PTHR15459:SF2">
    <property type="entry name" value="CYTOCHROME B561 DOMAIN-CONTAINING PROTEIN"/>
    <property type="match status" value="1"/>
</dbReference>
<evidence type="ECO:0000256" key="7">
    <source>
        <dbReference type="ARBA" id="ARBA00022692"/>
    </source>
</evidence>
<evidence type="ECO:0000313" key="20">
    <source>
        <dbReference type="Proteomes" id="UP000186955"/>
    </source>
</evidence>
<keyword evidence="6" id="KW-0132">Cell division</keyword>
<feature type="compositionally biased region" description="Basic residues" evidence="16">
    <location>
        <begin position="648"/>
        <end position="657"/>
    </location>
</feature>
<feature type="compositionally biased region" description="Pro residues" evidence="16">
    <location>
        <begin position="724"/>
        <end position="737"/>
    </location>
</feature>
<dbReference type="GO" id="GO:0005634">
    <property type="term" value="C:nucleus"/>
    <property type="evidence" value="ECO:0007669"/>
    <property type="project" value="UniProtKB-SubCell"/>
</dbReference>
<keyword evidence="12 17" id="KW-0472">Membrane</keyword>